<evidence type="ECO:0000256" key="1">
    <source>
        <dbReference type="SAM" id="MobiDB-lite"/>
    </source>
</evidence>
<dbReference type="GeneID" id="30204939"/>
<feature type="compositionally biased region" description="Polar residues" evidence="1">
    <location>
        <begin position="1"/>
        <end position="13"/>
    </location>
</feature>
<reference evidence="2" key="1">
    <citation type="submission" date="2013-07" db="EMBL/GenBank/DDBJ databases">
        <title>The Genome Sequence of Cryptococcus bestiolae CBS10118.</title>
        <authorList>
            <consortium name="The Broad Institute Genome Sequencing Platform"/>
            <person name="Cuomo C."/>
            <person name="Litvintseva A."/>
            <person name="Chen Y."/>
            <person name="Heitman J."/>
            <person name="Sun S."/>
            <person name="Springer D."/>
            <person name="Dromer F."/>
            <person name="Young S.K."/>
            <person name="Zeng Q."/>
            <person name="Gargeya S."/>
            <person name="Fitzgerald M."/>
            <person name="Abouelleil A."/>
            <person name="Alvarado L."/>
            <person name="Berlin A.M."/>
            <person name="Chapman S.B."/>
            <person name="Dewar J."/>
            <person name="Goldberg J."/>
            <person name="Griggs A."/>
            <person name="Gujja S."/>
            <person name="Hansen M."/>
            <person name="Howarth C."/>
            <person name="Imamovic A."/>
            <person name="Larimer J."/>
            <person name="McCowan C."/>
            <person name="Murphy C."/>
            <person name="Pearson M."/>
            <person name="Priest M."/>
            <person name="Roberts A."/>
            <person name="Saif S."/>
            <person name="Shea T."/>
            <person name="Sykes S."/>
            <person name="Wortman J."/>
            <person name="Nusbaum C."/>
            <person name="Birren B."/>
        </authorList>
    </citation>
    <scope>NUCLEOTIDE SEQUENCE [LARGE SCALE GENOMIC DNA]</scope>
    <source>
        <strain evidence="2">CBS 10118</strain>
    </source>
</reference>
<dbReference type="RefSeq" id="XP_019050119.1">
    <property type="nucleotide sequence ID" value="XM_019187241.1"/>
</dbReference>
<reference evidence="3" key="2">
    <citation type="submission" date="2013-07" db="EMBL/GenBank/DDBJ databases">
        <authorList>
            <consortium name="The Broad Institute Genome Sequencing Platform"/>
            <person name="Cuomo C."/>
            <person name="Litvintseva A."/>
            <person name="Chen Y."/>
            <person name="Heitman J."/>
            <person name="Sun S."/>
            <person name="Springer D."/>
            <person name="Dromer F."/>
            <person name="Young S.K."/>
            <person name="Zeng Q."/>
            <person name="Gargeya S."/>
            <person name="Fitzgerald M."/>
            <person name="Abouelleil A."/>
            <person name="Alvarado L."/>
            <person name="Berlin A.M."/>
            <person name="Chapman S.B."/>
            <person name="Dewar J."/>
            <person name="Goldberg J."/>
            <person name="Griggs A."/>
            <person name="Gujja S."/>
            <person name="Hansen M."/>
            <person name="Howarth C."/>
            <person name="Imamovic A."/>
            <person name="Larimer J."/>
            <person name="McCowan C."/>
            <person name="Murphy C."/>
            <person name="Pearson M."/>
            <person name="Priest M."/>
            <person name="Roberts A."/>
            <person name="Saif S."/>
            <person name="Shea T."/>
            <person name="Sykes S."/>
            <person name="Wortman J."/>
            <person name="Nusbaum C."/>
            <person name="Birren B."/>
        </authorList>
    </citation>
    <scope>NUCLEOTIDE SEQUENCE</scope>
    <source>
        <strain evidence="3">CBS 10118</strain>
    </source>
</reference>
<feature type="region of interest" description="Disordered" evidence="1">
    <location>
        <begin position="1"/>
        <end position="120"/>
    </location>
</feature>
<accession>A0A1B9GDF5</accession>
<feature type="compositionally biased region" description="Basic residues" evidence="1">
    <location>
        <begin position="57"/>
        <end position="66"/>
    </location>
</feature>
<proteinExistence type="predicted"/>
<dbReference type="KEGG" id="kbi:30204939"/>
<dbReference type="VEuPathDB" id="FungiDB:I302_00540"/>
<dbReference type="EMBL" id="CP144541">
    <property type="protein sequence ID" value="WVW79891.1"/>
    <property type="molecule type" value="Genomic_DNA"/>
</dbReference>
<evidence type="ECO:0000313" key="2">
    <source>
        <dbReference type="EMBL" id="OCF29049.1"/>
    </source>
</evidence>
<evidence type="ECO:0000313" key="3">
    <source>
        <dbReference type="EMBL" id="WVW79891.1"/>
    </source>
</evidence>
<keyword evidence="4" id="KW-1185">Reference proteome</keyword>
<gene>
    <name evidence="2" type="ORF">I302_00540</name>
    <name evidence="3" type="ORF">I302_101861</name>
</gene>
<organism evidence="2">
    <name type="scientific">Kwoniella bestiolae CBS 10118</name>
    <dbReference type="NCBI Taxonomy" id="1296100"/>
    <lineage>
        <taxon>Eukaryota</taxon>
        <taxon>Fungi</taxon>
        <taxon>Dikarya</taxon>
        <taxon>Basidiomycota</taxon>
        <taxon>Agaricomycotina</taxon>
        <taxon>Tremellomycetes</taxon>
        <taxon>Tremellales</taxon>
        <taxon>Cryptococcaceae</taxon>
        <taxon>Kwoniella</taxon>
    </lineage>
</organism>
<sequence>MSVFRNATSSRPANWSYAPPIAPASSREDSGATRPGTEAGSRENPIDIDPSDTNQPVKRRRRGPRRKAADFTGTYAEREDSATPDLPMSDGTSQSLKKVLFSSDEEEEAVSPKVEPSRPSTSIVDIDKKLILKIKFKNYRERFSSKVQELGLDDFREQTPKVLTAETRQPSVSERLSGLSKEEKEDRLFKASEEVLYLLEDEDIEPRAFLGKPDNTIKTINLTLSDTNGSKSSVRVTNKAMCYKMVWM</sequence>
<reference evidence="2" key="3">
    <citation type="submission" date="2014-01" db="EMBL/GenBank/DDBJ databases">
        <title>Evolution of pathogenesis and genome organization in the Tremellales.</title>
        <authorList>
            <person name="Cuomo C."/>
            <person name="Litvintseva A."/>
            <person name="Heitman J."/>
            <person name="Chen Y."/>
            <person name="Sun S."/>
            <person name="Springer D."/>
            <person name="Dromer F."/>
            <person name="Young S."/>
            <person name="Zeng Q."/>
            <person name="Chapman S."/>
            <person name="Gujja S."/>
            <person name="Saif S."/>
            <person name="Birren B."/>
        </authorList>
    </citation>
    <scope>NUCLEOTIDE SEQUENCE</scope>
    <source>
        <strain evidence="2">CBS 10118</strain>
    </source>
</reference>
<evidence type="ECO:0000313" key="4">
    <source>
        <dbReference type="Proteomes" id="UP000092730"/>
    </source>
</evidence>
<reference evidence="3" key="4">
    <citation type="submission" date="2024-02" db="EMBL/GenBank/DDBJ databases">
        <title>Comparative genomics of Cryptococcus and Kwoniella reveals pathogenesis evolution and contrasting modes of karyotype evolution via chromosome fusion or intercentromeric recombination.</title>
        <authorList>
            <person name="Coelho M.A."/>
            <person name="David-Palma M."/>
            <person name="Shea T."/>
            <person name="Bowers K."/>
            <person name="McGinley-Smith S."/>
            <person name="Mohammad A.W."/>
            <person name="Gnirke A."/>
            <person name="Yurkov A.M."/>
            <person name="Nowrousian M."/>
            <person name="Sun S."/>
            <person name="Cuomo C.A."/>
            <person name="Heitman J."/>
        </authorList>
    </citation>
    <scope>NUCLEOTIDE SEQUENCE</scope>
    <source>
        <strain evidence="3">CBS 10118</strain>
    </source>
</reference>
<dbReference type="EMBL" id="KI894018">
    <property type="protein sequence ID" value="OCF29049.1"/>
    <property type="molecule type" value="Genomic_DNA"/>
</dbReference>
<protein>
    <submittedName>
        <fullName evidence="2">Uncharacterized protein</fullName>
    </submittedName>
</protein>
<dbReference type="AlphaFoldDB" id="A0A1B9GDF5"/>
<dbReference type="Proteomes" id="UP000092730">
    <property type="component" value="Chromosome 1"/>
</dbReference>
<name>A0A1B9GDF5_9TREE</name>